<gene>
    <name evidence="1" type="ORF">ACFQ07_08650</name>
</gene>
<sequence>MAPPFAPMDAGVTAAVANAFRRTSLPNGGVLPGEKWAGNPNVAWTPEMALFALTAAASGRPEEAMSHLNWLAAHRTLLGVLPEKVSEEGKPASVAPLGWTASLVLLTLSSLERPLPVPGAPQSPLQPERDAF</sequence>
<dbReference type="Gene3D" id="1.50.10.10">
    <property type="match status" value="1"/>
</dbReference>
<evidence type="ECO:0000313" key="1">
    <source>
        <dbReference type="EMBL" id="MFD0852289.1"/>
    </source>
</evidence>
<dbReference type="Proteomes" id="UP001597083">
    <property type="component" value="Unassembled WGS sequence"/>
</dbReference>
<protein>
    <recommendedName>
        <fullName evidence="3">GH15-like domain-containing protein</fullName>
    </recommendedName>
</protein>
<dbReference type="InterPro" id="IPR008928">
    <property type="entry name" value="6-hairpin_glycosidase_sf"/>
</dbReference>
<keyword evidence="2" id="KW-1185">Reference proteome</keyword>
<name>A0ABW3CF69_9ACTN</name>
<dbReference type="InterPro" id="IPR012341">
    <property type="entry name" value="6hp_glycosidase-like_sf"/>
</dbReference>
<evidence type="ECO:0000313" key="2">
    <source>
        <dbReference type="Proteomes" id="UP001597083"/>
    </source>
</evidence>
<comment type="caution">
    <text evidence="1">The sequence shown here is derived from an EMBL/GenBank/DDBJ whole genome shotgun (WGS) entry which is preliminary data.</text>
</comment>
<evidence type="ECO:0008006" key="3">
    <source>
        <dbReference type="Google" id="ProtNLM"/>
    </source>
</evidence>
<dbReference type="SUPFAM" id="SSF48208">
    <property type="entry name" value="Six-hairpin glycosidases"/>
    <property type="match status" value="1"/>
</dbReference>
<reference evidence="2" key="1">
    <citation type="journal article" date="2019" name="Int. J. Syst. Evol. Microbiol.">
        <title>The Global Catalogue of Microorganisms (GCM) 10K type strain sequencing project: providing services to taxonomists for standard genome sequencing and annotation.</title>
        <authorList>
            <consortium name="The Broad Institute Genomics Platform"/>
            <consortium name="The Broad Institute Genome Sequencing Center for Infectious Disease"/>
            <person name="Wu L."/>
            <person name="Ma J."/>
        </authorList>
    </citation>
    <scope>NUCLEOTIDE SEQUENCE [LARGE SCALE GENOMIC DNA]</scope>
    <source>
        <strain evidence="2">JCM 31696</strain>
    </source>
</reference>
<accession>A0ABW3CF69</accession>
<organism evidence="1 2">
    <name type="scientific">Actinomadura adrarensis</name>
    <dbReference type="NCBI Taxonomy" id="1819600"/>
    <lineage>
        <taxon>Bacteria</taxon>
        <taxon>Bacillati</taxon>
        <taxon>Actinomycetota</taxon>
        <taxon>Actinomycetes</taxon>
        <taxon>Streptosporangiales</taxon>
        <taxon>Thermomonosporaceae</taxon>
        <taxon>Actinomadura</taxon>
    </lineage>
</organism>
<proteinExistence type="predicted"/>
<dbReference type="EMBL" id="JBHTIR010001222">
    <property type="protein sequence ID" value="MFD0852289.1"/>
    <property type="molecule type" value="Genomic_DNA"/>
</dbReference>